<reference evidence="3 4" key="1">
    <citation type="submission" date="2017-03" db="EMBL/GenBank/DDBJ databases">
        <authorList>
            <person name="Afonso C.L."/>
            <person name="Miller P.J."/>
            <person name="Scott M.A."/>
            <person name="Spackman E."/>
            <person name="Goraichik I."/>
            <person name="Dimitrov K.M."/>
            <person name="Suarez D.L."/>
            <person name="Swayne D.E."/>
        </authorList>
    </citation>
    <scope>NUCLEOTIDE SEQUENCE [LARGE SCALE GENOMIC DNA]</scope>
    <source>
        <strain evidence="3 4">CECT 8367</strain>
    </source>
</reference>
<evidence type="ECO:0000313" key="4">
    <source>
        <dbReference type="Proteomes" id="UP000193495"/>
    </source>
</evidence>
<dbReference type="PANTHER" id="PTHR37826">
    <property type="entry name" value="FLOTILLIN BAND_7_5 DOMAIN PROTEIN"/>
    <property type="match status" value="1"/>
</dbReference>
<dbReference type="AlphaFoldDB" id="A0A1X6Y7K9"/>
<organism evidence="3 4">
    <name type="scientific">Limimaricola soesokkakensis</name>
    <dbReference type="NCBI Taxonomy" id="1343159"/>
    <lineage>
        <taxon>Bacteria</taxon>
        <taxon>Pseudomonadati</taxon>
        <taxon>Pseudomonadota</taxon>
        <taxon>Alphaproteobacteria</taxon>
        <taxon>Rhodobacterales</taxon>
        <taxon>Paracoccaceae</taxon>
        <taxon>Limimaricola</taxon>
    </lineage>
</organism>
<evidence type="ECO:0000313" key="5">
    <source>
        <dbReference type="Proteomes" id="UP000240624"/>
    </source>
</evidence>
<evidence type="ECO:0000256" key="1">
    <source>
        <dbReference type="SAM" id="Phobius"/>
    </source>
</evidence>
<proteinExistence type="predicted"/>
<keyword evidence="3" id="KW-0804">Transcription</keyword>
<dbReference type="GO" id="GO:0000428">
    <property type="term" value="C:DNA-directed RNA polymerase complex"/>
    <property type="evidence" value="ECO:0007669"/>
    <property type="project" value="UniProtKB-KW"/>
</dbReference>
<keyword evidence="1" id="KW-0812">Transmembrane</keyword>
<name>A0A1X6Y7K9_9RHOB</name>
<accession>A0A1X6Y7K9</accession>
<protein>
    <submittedName>
        <fullName evidence="3">DNA-directed RNA polymerase subunit P</fullName>
    </submittedName>
</protein>
<keyword evidence="5" id="KW-1185">Reference proteome</keyword>
<reference evidence="2 5" key="2">
    <citation type="submission" date="2018-03" db="EMBL/GenBank/DDBJ databases">
        <title>Genomic Encyclopedia of Archaeal and Bacterial Type Strains, Phase II (KMG-II): from individual species to whole genera.</title>
        <authorList>
            <person name="Goeker M."/>
        </authorList>
    </citation>
    <scope>NUCLEOTIDE SEQUENCE [LARGE SCALE GENOMIC DNA]</scope>
    <source>
        <strain evidence="2 5">DSM 29956</strain>
    </source>
</reference>
<keyword evidence="3" id="KW-0240">DNA-directed RNA polymerase</keyword>
<sequence length="374" mass="41848">MSDLPNLSRTASGGVVEEHRFPCPVCGSDMHFAPGTTELACTHCGHREAIASLRDPDATREIDFESARRGDVPVSEIEETRTASCPNCGAQVEFAPGTHATRCPYCDTAVVADTGTHRHIKPRALLPFEIDEARAHEALTVWLGSLWFAPNGLKAYARKGRRMNGIYVPFWTFDAQTRSEYRGQRGDTYYVTRTVMRDGKPTQVSEPRIRWRRVRGRVARFFDDILVLGSKSLPKVHTDALGPWDLPALTPYRPEYVAGFMAEGYQVELDAAYEEARRIMDEVIRSDVRRDIGGDQQRIEALETRVSDVTFKHVLLPVWTAAYRYRGQSYAFVVNARSGKVQGARPYSKWKIALAVLAALVLAAILAALGYLNQ</sequence>
<keyword evidence="1" id="KW-1133">Transmembrane helix</keyword>
<dbReference type="EMBL" id="FWFY01000001">
    <property type="protein sequence ID" value="SLN12759.1"/>
    <property type="molecule type" value="Genomic_DNA"/>
</dbReference>
<gene>
    <name evidence="2" type="ORF">CLV79_103328</name>
    <name evidence="3" type="ORF">LOS8367_00070</name>
</gene>
<keyword evidence="1" id="KW-0472">Membrane</keyword>
<dbReference type="PANTHER" id="PTHR37826:SF3">
    <property type="entry name" value="J DOMAIN-CONTAINING PROTEIN"/>
    <property type="match status" value="1"/>
</dbReference>
<dbReference type="Gene3D" id="2.20.28.30">
    <property type="entry name" value="RNA polymerase ii, chain L"/>
    <property type="match status" value="1"/>
</dbReference>
<feature type="transmembrane region" description="Helical" evidence="1">
    <location>
        <begin position="352"/>
        <end position="372"/>
    </location>
</feature>
<evidence type="ECO:0000313" key="2">
    <source>
        <dbReference type="EMBL" id="PSK87277.1"/>
    </source>
</evidence>
<dbReference type="EMBL" id="PYGB01000003">
    <property type="protein sequence ID" value="PSK87277.1"/>
    <property type="molecule type" value="Genomic_DNA"/>
</dbReference>
<dbReference type="Proteomes" id="UP000193495">
    <property type="component" value="Unassembled WGS sequence"/>
</dbReference>
<dbReference type="Proteomes" id="UP000240624">
    <property type="component" value="Unassembled WGS sequence"/>
</dbReference>
<evidence type="ECO:0000313" key="3">
    <source>
        <dbReference type="EMBL" id="SLN12759.1"/>
    </source>
</evidence>